<proteinExistence type="inferred from homology"/>
<sequence>MTVIDAENLIMGRLASVVAKRLLAGERIVIVNAEKAVISGKKSSIVKEYKSMLEIKTLRNPKRGPKHFRRPDRILRDVVRGMLPKHNYRGRAALKRLKVYIGFPDEFKKFKVEKIVEADASRLRGKYVFLGEVAREIGWKGV</sequence>
<dbReference type="InterPro" id="IPR005823">
    <property type="entry name" value="Ribosomal_uL13_bac-type"/>
</dbReference>
<dbReference type="GO" id="GO:0017148">
    <property type="term" value="P:negative regulation of translation"/>
    <property type="evidence" value="ECO:0007669"/>
    <property type="project" value="TreeGrafter"/>
</dbReference>
<dbReference type="GO" id="GO:0003735">
    <property type="term" value="F:structural constituent of ribosome"/>
    <property type="evidence" value="ECO:0007669"/>
    <property type="project" value="UniProtKB-UniRule"/>
</dbReference>
<evidence type="ECO:0000256" key="5">
    <source>
        <dbReference type="RuleBase" id="RU003877"/>
    </source>
</evidence>
<comment type="similarity">
    <text evidence="1 4 5">Belongs to the universal ribosomal protein uL13 family.</text>
</comment>
<dbReference type="PANTHER" id="PTHR11545">
    <property type="entry name" value="RIBOSOMAL PROTEIN L13"/>
    <property type="match status" value="1"/>
</dbReference>
<gene>
    <name evidence="6" type="primary">rplM</name>
    <name evidence="4" type="synonym">rpl13</name>
    <name evidence="6" type="ORF">DRJ26_00360</name>
</gene>
<evidence type="ECO:0000313" key="6">
    <source>
        <dbReference type="EMBL" id="RLE55764.1"/>
    </source>
</evidence>
<comment type="function">
    <text evidence="4">This protein is one of the early assembly proteins of the 50S ribosomal subunit, although it is not seen to bind rRNA by itself. It is important during the early stages of 50S assembly.</text>
</comment>
<dbReference type="EMBL" id="QMRA01000003">
    <property type="protein sequence ID" value="RLE55764.1"/>
    <property type="molecule type" value="Genomic_DNA"/>
</dbReference>
<dbReference type="SUPFAM" id="SSF52161">
    <property type="entry name" value="Ribosomal protein L13"/>
    <property type="match status" value="1"/>
</dbReference>
<evidence type="ECO:0000256" key="4">
    <source>
        <dbReference type="HAMAP-Rule" id="MF_01366"/>
    </source>
</evidence>
<evidence type="ECO:0000313" key="7">
    <source>
        <dbReference type="Proteomes" id="UP000269499"/>
    </source>
</evidence>
<evidence type="ECO:0000256" key="2">
    <source>
        <dbReference type="ARBA" id="ARBA00022980"/>
    </source>
</evidence>
<dbReference type="InterPro" id="IPR005755">
    <property type="entry name" value="Ribosomal_uL13_euk/arc"/>
</dbReference>
<reference evidence="6 7" key="1">
    <citation type="submission" date="2018-06" db="EMBL/GenBank/DDBJ databases">
        <title>Extensive metabolic versatility and redundancy in microbially diverse, dynamic hydrothermal sediments.</title>
        <authorList>
            <person name="Dombrowski N."/>
            <person name="Teske A."/>
            <person name="Baker B.J."/>
        </authorList>
    </citation>
    <scope>NUCLEOTIDE SEQUENCE [LARGE SCALE GENOMIC DNA]</scope>
    <source>
        <strain evidence="6">B20_G2</strain>
    </source>
</reference>
<dbReference type="InterPro" id="IPR023563">
    <property type="entry name" value="Ribosomal_uL13_CS"/>
</dbReference>
<keyword evidence="3 4" id="KW-0687">Ribonucleoprotein</keyword>
<comment type="subunit">
    <text evidence="4">Part of the 50S ribosomal subunit.</text>
</comment>
<dbReference type="GO" id="GO:0022625">
    <property type="term" value="C:cytosolic large ribosomal subunit"/>
    <property type="evidence" value="ECO:0007669"/>
    <property type="project" value="UniProtKB-UniRule"/>
</dbReference>
<dbReference type="InterPro" id="IPR005822">
    <property type="entry name" value="Ribosomal_uL13"/>
</dbReference>
<dbReference type="CDD" id="cd00392">
    <property type="entry name" value="Ribosomal_L13"/>
    <property type="match status" value="1"/>
</dbReference>
<dbReference type="NCBIfam" id="NF005004">
    <property type="entry name" value="PRK06394.1"/>
    <property type="match status" value="1"/>
</dbReference>
<dbReference type="HAMAP" id="MF_01366">
    <property type="entry name" value="Ribosomal_uL13"/>
    <property type="match status" value="1"/>
</dbReference>
<name>A0A497F7U0_9CREN</name>
<comment type="caution">
    <text evidence="6">The sequence shown here is derived from an EMBL/GenBank/DDBJ whole genome shotgun (WGS) entry which is preliminary data.</text>
</comment>
<dbReference type="Gene3D" id="3.90.1180.10">
    <property type="entry name" value="Ribosomal protein L13"/>
    <property type="match status" value="1"/>
</dbReference>
<dbReference type="Pfam" id="PF00572">
    <property type="entry name" value="Ribosomal_L13"/>
    <property type="match status" value="1"/>
</dbReference>
<accession>A0A497F7U0</accession>
<dbReference type="PROSITE" id="PS00783">
    <property type="entry name" value="RIBOSOMAL_L13"/>
    <property type="match status" value="1"/>
</dbReference>
<dbReference type="GO" id="GO:0003729">
    <property type="term" value="F:mRNA binding"/>
    <property type="evidence" value="ECO:0007669"/>
    <property type="project" value="TreeGrafter"/>
</dbReference>
<keyword evidence="2 4" id="KW-0689">Ribosomal protein</keyword>
<evidence type="ECO:0000256" key="1">
    <source>
        <dbReference type="ARBA" id="ARBA00006227"/>
    </source>
</evidence>
<dbReference type="GO" id="GO:0006412">
    <property type="term" value="P:translation"/>
    <property type="evidence" value="ECO:0007669"/>
    <property type="project" value="UniProtKB-UniRule"/>
</dbReference>
<evidence type="ECO:0000256" key="3">
    <source>
        <dbReference type="ARBA" id="ARBA00023274"/>
    </source>
</evidence>
<dbReference type="AlphaFoldDB" id="A0A497F7U0"/>
<protein>
    <recommendedName>
        <fullName evidence="4">Large ribosomal subunit protein uL13</fullName>
    </recommendedName>
</protein>
<organism evidence="6 7">
    <name type="scientific">Thermoproteota archaeon</name>
    <dbReference type="NCBI Taxonomy" id="2056631"/>
    <lineage>
        <taxon>Archaea</taxon>
        <taxon>Thermoproteota</taxon>
    </lineage>
</organism>
<dbReference type="PANTHER" id="PTHR11545:SF3">
    <property type="entry name" value="LARGE RIBOSOMAL SUBUNIT PROTEIN UL13"/>
    <property type="match status" value="1"/>
</dbReference>
<dbReference type="PIRSF" id="PIRSF002181">
    <property type="entry name" value="Ribosomal_L13"/>
    <property type="match status" value="1"/>
</dbReference>
<dbReference type="NCBIfam" id="TIGR01077">
    <property type="entry name" value="L13_A_E"/>
    <property type="match status" value="1"/>
</dbReference>
<dbReference type="InterPro" id="IPR036899">
    <property type="entry name" value="Ribosomal_uL13_sf"/>
</dbReference>
<dbReference type="Proteomes" id="UP000269499">
    <property type="component" value="Unassembled WGS sequence"/>
</dbReference>